<dbReference type="EMBL" id="LT594324">
    <property type="protein sequence ID" value="SBT45280.1"/>
    <property type="molecule type" value="Genomic_DNA"/>
</dbReference>
<organism evidence="2 3">
    <name type="scientific">Micromonospora narathiwatensis</name>
    <dbReference type="NCBI Taxonomy" id="299146"/>
    <lineage>
        <taxon>Bacteria</taxon>
        <taxon>Bacillati</taxon>
        <taxon>Actinomycetota</taxon>
        <taxon>Actinomycetes</taxon>
        <taxon>Micromonosporales</taxon>
        <taxon>Micromonosporaceae</taxon>
        <taxon>Micromonospora</taxon>
    </lineage>
</organism>
<keyword evidence="3" id="KW-1185">Reference proteome</keyword>
<sequence length="244" mass="26507">MSATPISRYDGGQVSSVQVRMTSDRVRRWEFDAASFARRGYDPTDVDRFRMQVADELDLLAAQVANLRAENERLNDHLELHRHGVLPSAGAAKLPAAKEVNLLSAAQREAEQIIAQAHDYAQRVAEYARMQYESYMRAAAEEAKQEAERAVTEYRSSSGANFDDSVATREALRIFGEMMISHMQAAARHLDDGSAQLARTMERIAAEVTAGAAVGASGAAVGAGGAAPVDGGRVRVALPPRHQR</sequence>
<evidence type="ECO:0000313" key="2">
    <source>
        <dbReference type="EMBL" id="SBT45280.1"/>
    </source>
</evidence>
<proteinExistence type="predicted"/>
<protein>
    <submittedName>
        <fullName evidence="2">DivIVA domain-containing protein</fullName>
    </submittedName>
</protein>
<dbReference type="Proteomes" id="UP000198765">
    <property type="component" value="Chromosome I"/>
</dbReference>
<name>A0A1A8ZN40_9ACTN</name>
<dbReference type="RefSeq" id="WP_091194359.1">
    <property type="nucleotide sequence ID" value="NZ_LT594324.1"/>
</dbReference>
<dbReference type="PATRIC" id="fig|299146.4.peg.2373"/>
<feature type="coiled-coil region" evidence="1">
    <location>
        <begin position="103"/>
        <end position="157"/>
    </location>
</feature>
<gene>
    <name evidence="2" type="ORF">GA0070621_2298</name>
</gene>
<dbReference type="OrthoDB" id="5198800at2"/>
<accession>A0A1A8ZN40</accession>
<keyword evidence="1" id="KW-0175">Coiled coil</keyword>
<dbReference type="AlphaFoldDB" id="A0A1A8ZN40"/>
<dbReference type="Gene3D" id="6.10.250.660">
    <property type="match status" value="1"/>
</dbReference>
<reference evidence="2 3" key="1">
    <citation type="submission" date="2016-06" db="EMBL/GenBank/DDBJ databases">
        <authorList>
            <person name="Kjaerup R.B."/>
            <person name="Dalgaard T.S."/>
            <person name="Juul-Madsen H.R."/>
        </authorList>
    </citation>
    <scope>NUCLEOTIDE SEQUENCE [LARGE SCALE GENOMIC DNA]</scope>
    <source>
        <strain evidence="2 3">DSM 45248</strain>
    </source>
</reference>
<evidence type="ECO:0000256" key="1">
    <source>
        <dbReference type="SAM" id="Coils"/>
    </source>
</evidence>
<evidence type="ECO:0000313" key="3">
    <source>
        <dbReference type="Proteomes" id="UP000198765"/>
    </source>
</evidence>
<feature type="coiled-coil region" evidence="1">
    <location>
        <begin position="50"/>
        <end position="77"/>
    </location>
</feature>